<dbReference type="Proteomes" id="UP000549394">
    <property type="component" value="Unassembled WGS sequence"/>
</dbReference>
<dbReference type="GO" id="GO:0099078">
    <property type="term" value="C:BORC complex"/>
    <property type="evidence" value="ECO:0007669"/>
    <property type="project" value="TreeGrafter"/>
</dbReference>
<dbReference type="PANTHER" id="PTHR46479:SF1">
    <property type="entry name" value="BIOGENESIS OF LYSOSOME-RELATED ORGANELLES COMPLEX 1 SUBUNIT 2"/>
    <property type="match status" value="1"/>
</dbReference>
<dbReference type="AlphaFoldDB" id="A0A7I8W0Y4"/>
<comment type="caution">
    <text evidence="3">The sequence shown here is derived from an EMBL/GenBank/DDBJ whole genome shotgun (WGS) entry which is preliminary data.</text>
</comment>
<comment type="similarity">
    <text evidence="1">Belongs to the BLOC1S2 family.</text>
</comment>
<dbReference type="OrthoDB" id="244061at2759"/>
<dbReference type="PANTHER" id="PTHR46479">
    <property type="entry name" value="BIOGENESIS OF LYSOSOME-RELATED ORGANELLES COMPLEX 1 SUBUNIT 2"/>
    <property type="match status" value="1"/>
</dbReference>
<evidence type="ECO:0000256" key="1">
    <source>
        <dbReference type="ARBA" id="ARBA00008468"/>
    </source>
</evidence>
<protein>
    <submittedName>
        <fullName evidence="3">Uncharacterized protein</fullName>
    </submittedName>
</protein>
<dbReference type="EMBL" id="CAJFCJ010000016">
    <property type="protein sequence ID" value="CAD5122212.1"/>
    <property type="molecule type" value="Genomic_DNA"/>
</dbReference>
<dbReference type="GO" id="GO:0031083">
    <property type="term" value="C:BLOC-1 complex"/>
    <property type="evidence" value="ECO:0007669"/>
    <property type="project" value="TreeGrafter"/>
</dbReference>
<reference evidence="3 4" key="1">
    <citation type="submission" date="2020-08" db="EMBL/GenBank/DDBJ databases">
        <authorList>
            <person name="Hejnol A."/>
        </authorList>
    </citation>
    <scope>NUCLEOTIDE SEQUENCE [LARGE SCALE GENOMIC DNA]</scope>
</reference>
<evidence type="ECO:0000313" key="4">
    <source>
        <dbReference type="Proteomes" id="UP000549394"/>
    </source>
</evidence>
<feature type="region of interest" description="Disordered" evidence="2">
    <location>
        <begin position="1"/>
        <end position="23"/>
    </location>
</feature>
<dbReference type="InterPro" id="IPR019269">
    <property type="entry name" value="BLOC1_su2"/>
</dbReference>
<dbReference type="GO" id="GO:0000930">
    <property type="term" value="C:gamma-tubulin complex"/>
    <property type="evidence" value="ECO:0007669"/>
    <property type="project" value="TreeGrafter"/>
</dbReference>
<sequence>MAEKQETAGPPNVERAVEATEPPRKDIEKLCKETFNKTSLYLEGELKITAEEYLLLENMNRTTTKKYDEMRMIAKQVDLSLKELMEKYNSLQPFLEQLDQIEKSVTSLEQTAYQLDAYCKKLETKYKKLERK</sequence>
<keyword evidence="4" id="KW-1185">Reference proteome</keyword>
<dbReference type="Pfam" id="PF10046">
    <property type="entry name" value="BLOC1_2"/>
    <property type="match status" value="1"/>
</dbReference>
<evidence type="ECO:0000313" key="3">
    <source>
        <dbReference type="EMBL" id="CAD5122212.1"/>
    </source>
</evidence>
<evidence type="ECO:0000256" key="2">
    <source>
        <dbReference type="SAM" id="MobiDB-lite"/>
    </source>
</evidence>
<name>A0A7I8W0Y4_9ANNE</name>
<gene>
    <name evidence="3" type="ORF">DGYR_LOCUS10047</name>
</gene>
<accession>A0A7I8W0Y4</accession>
<dbReference type="GO" id="GO:0016197">
    <property type="term" value="P:endosomal transport"/>
    <property type="evidence" value="ECO:0007669"/>
    <property type="project" value="TreeGrafter"/>
</dbReference>
<dbReference type="GO" id="GO:0043015">
    <property type="term" value="F:gamma-tubulin binding"/>
    <property type="evidence" value="ECO:0007669"/>
    <property type="project" value="TreeGrafter"/>
</dbReference>
<proteinExistence type="inferred from homology"/>
<organism evidence="3 4">
    <name type="scientific">Dimorphilus gyrociliatus</name>
    <dbReference type="NCBI Taxonomy" id="2664684"/>
    <lineage>
        <taxon>Eukaryota</taxon>
        <taxon>Metazoa</taxon>
        <taxon>Spiralia</taxon>
        <taxon>Lophotrochozoa</taxon>
        <taxon>Annelida</taxon>
        <taxon>Polychaeta</taxon>
        <taxon>Polychaeta incertae sedis</taxon>
        <taxon>Dinophilidae</taxon>
        <taxon>Dimorphilus</taxon>
    </lineage>
</organism>
<dbReference type="GO" id="GO:0032418">
    <property type="term" value="P:lysosome localization"/>
    <property type="evidence" value="ECO:0007669"/>
    <property type="project" value="TreeGrafter"/>
</dbReference>